<name>A0AAD9NGF2_9ANNE</name>
<evidence type="ECO:0000313" key="1">
    <source>
        <dbReference type="EMBL" id="KAK2169342.1"/>
    </source>
</evidence>
<protein>
    <submittedName>
        <fullName evidence="1">Uncharacterized protein</fullName>
    </submittedName>
</protein>
<organism evidence="1 2">
    <name type="scientific">Paralvinella palmiformis</name>
    <dbReference type="NCBI Taxonomy" id="53620"/>
    <lineage>
        <taxon>Eukaryota</taxon>
        <taxon>Metazoa</taxon>
        <taxon>Spiralia</taxon>
        <taxon>Lophotrochozoa</taxon>
        <taxon>Annelida</taxon>
        <taxon>Polychaeta</taxon>
        <taxon>Sedentaria</taxon>
        <taxon>Canalipalpata</taxon>
        <taxon>Terebellida</taxon>
        <taxon>Terebelliformia</taxon>
        <taxon>Alvinellidae</taxon>
        <taxon>Paralvinella</taxon>
    </lineage>
</organism>
<dbReference type="InterPro" id="IPR029034">
    <property type="entry name" value="Cystine-knot_cytokine"/>
</dbReference>
<dbReference type="SUPFAM" id="SSF57501">
    <property type="entry name" value="Cystine-knot cytokines"/>
    <property type="match status" value="1"/>
</dbReference>
<dbReference type="Gene3D" id="2.10.90.10">
    <property type="entry name" value="Cystine-knot cytokines"/>
    <property type="match status" value="1"/>
</dbReference>
<dbReference type="EMBL" id="JAODUP010000011">
    <property type="protein sequence ID" value="KAK2169342.1"/>
    <property type="molecule type" value="Genomic_DNA"/>
</dbReference>
<dbReference type="Proteomes" id="UP001208570">
    <property type="component" value="Unassembled WGS sequence"/>
</dbReference>
<keyword evidence="2" id="KW-1185">Reference proteome</keyword>
<sequence>MSGPAGEAIQRLKRTFDSDIAQPVCPSRTSWRLLRHAKDINDTEVEVFQPEHGSNRIKQWFYTVTCNNRSFRSRRDCPGCCIGIAHDRNISSIPILLLGVDIPSSYSENLLIVKGIRQKSLKKFGIGKIGIGIDKFEAELTKWNRVELTKEIDPMSGPS</sequence>
<proteinExistence type="predicted"/>
<reference evidence="1" key="1">
    <citation type="journal article" date="2023" name="Mol. Biol. Evol.">
        <title>Third-Generation Sequencing Reveals the Adaptive Role of the Epigenome in Three Deep-Sea Polychaetes.</title>
        <authorList>
            <person name="Perez M."/>
            <person name="Aroh O."/>
            <person name="Sun Y."/>
            <person name="Lan Y."/>
            <person name="Juniper S.K."/>
            <person name="Young C.R."/>
            <person name="Angers B."/>
            <person name="Qian P.Y."/>
        </authorList>
    </citation>
    <scope>NUCLEOTIDE SEQUENCE</scope>
    <source>
        <strain evidence="1">P08H-3</strain>
    </source>
</reference>
<accession>A0AAD9NGF2</accession>
<comment type="caution">
    <text evidence="1">The sequence shown here is derived from an EMBL/GenBank/DDBJ whole genome shotgun (WGS) entry which is preliminary data.</text>
</comment>
<gene>
    <name evidence="1" type="ORF">LSH36_11g13068</name>
</gene>
<evidence type="ECO:0000313" key="2">
    <source>
        <dbReference type="Proteomes" id="UP001208570"/>
    </source>
</evidence>
<dbReference type="AlphaFoldDB" id="A0AAD9NGF2"/>